<evidence type="ECO:0000313" key="3">
    <source>
        <dbReference type="Proteomes" id="UP000216752"/>
    </source>
</evidence>
<dbReference type="RefSeq" id="WP_094605169.1">
    <property type="nucleotide sequence ID" value="NZ_CP155573.1"/>
</dbReference>
<dbReference type="SUPFAM" id="SSF52200">
    <property type="entry name" value="Toll/Interleukin receptor TIR domain"/>
    <property type="match status" value="1"/>
</dbReference>
<dbReference type="InterPro" id="IPR000157">
    <property type="entry name" value="TIR_dom"/>
</dbReference>
<dbReference type="EMBL" id="CP155573">
    <property type="protein sequence ID" value="XFO67052.1"/>
    <property type="molecule type" value="Genomic_DNA"/>
</dbReference>
<name>A0ABZ3IMY0_9FIRM</name>
<evidence type="ECO:0000259" key="1">
    <source>
        <dbReference type="Pfam" id="PF13676"/>
    </source>
</evidence>
<proteinExistence type="predicted"/>
<accession>A0ABZ3IMY0</accession>
<dbReference type="Pfam" id="PF13676">
    <property type="entry name" value="TIR_2"/>
    <property type="match status" value="1"/>
</dbReference>
<organism evidence="2 3">
    <name type="scientific">Sporomusa silvacetica DSM 10669</name>
    <dbReference type="NCBI Taxonomy" id="1123289"/>
    <lineage>
        <taxon>Bacteria</taxon>
        <taxon>Bacillati</taxon>
        <taxon>Bacillota</taxon>
        <taxon>Negativicutes</taxon>
        <taxon>Selenomonadales</taxon>
        <taxon>Sporomusaceae</taxon>
        <taxon>Sporomusa</taxon>
    </lineage>
</organism>
<keyword evidence="3" id="KW-1185">Reference proteome</keyword>
<protein>
    <recommendedName>
        <fullName evidence="1">TIR domain-containing protein</fullName>
    </recommendedName>
</protein>
<feature type="domain" description="TIR" evidence="1">
    <location>
        <begin position="5"/>
        <end position="85"/>
    </location>
</feature>
<sequence length="89" mass="10154">MACYFVSYNKADRSWAEWMAWQLEDCGHVAIIQAWDFVPGSNFALKMDEAAARADKIIAVLSPHYLEAMYTQTEWQSLLPAIPQARKVS</sequence>
<evidence type="ECO:0000313" key="2">
    <source>
        <dbReference type="EMBL" id="XFO67052.1"/>
    </source>
</evidence>
<dbReference type="Proteomes" id="UP000216752">
    <property type="component" value="Chromosome"/>
</dbReference>
<dbReference type="Gene3D" id="3.40.50.10140">
    <property type="entry name" value="Toll/interleukin-1 receptor homology (TIR) domain"/>
    <property type="match status" value="1"/>
</dbReference>
<reference evidence="2" key="1">
    <citation type="submission" date="2024-05" db="EMBL/GenBank/DDBJ databases">
        <title>Isolation and characterization of Sporomusa carbonis sp. nov., a carboxydotrophic hydrogenogen in the genus of Sporomusa isolated from a charcoal burning pile.</title>
        <authorList>
            <person name="Boeer T."/>
            <person name="Rosenbaum F."/>
            <person name="Eysell L."/>
            <person name="Mueller V."/>
            <person name="Daniel R."/>
            <person name="Poehlein A."/>
        </authorList>
    </citation>
    <scope>NUCLEOTIDE SEQUENCE [LARGE SCALE GENOMIC DNA]</scope>
    <source>
        <strain evidence="2">DSM 10669</strain>
    </source>
</reference>
<dbReference type="InterPro" id="IPR035897">
    <property type="entry name" value="Toll_tir_struct_dom_sf"/>
</dbReference>
<gene>
    <name evidence="2" type="ORF">SPSIL_032240</name>
</gene>